<feature type="domain" description="JmjC" evidence="3">
    <location>
        <begin position="1"/>
        <end position="119"/>
    </location>
</feature>
<evidence type="ECO:0000256" key="1">
    <source>
        <dbReference type="ARBA" id="ARBA00004123"/>
    </source>
</evidence>
<reference evidence="4" key="1">
    <citation type="submission" date="2022-03" db="EMBL/GenBank/DDBJ databases">
        <authorList>
            <person name="Tunstrom K."/>
        </authorList>
    </citation>
    <scope>NUCLEOTIDE SEQUENCE</scope>
</reference>
<proteinExistence type="predicted"/>
<dbReference type="Gene3D" id="2.60.120.650">
    <property type="entry name" value="Cupin"/>
    <property type="match status" value="1"/>
</dbReference>
<evidence type="ECO:0000313" key="4">
    <source>
        <dbReference type="EMBL" id="CAH2088488.1"/>
    </source>
</evidence>
<evidence type="ECO:0000256" key="2">
    <source>
        <dbReference type="ARBA" id="ARBA00023242"/>
    </source>
</evidence>
<protein>
    <recommendedName>
        <fullName evidence="3">JmjC domain-containing protein</fullName>
    </recommendedName>
</protein>
<name>A0AAU9TRH3_EUPED</name>
<dbReference type="GO" id="GO:0000785">
    <property type="term" value="C:chromatin"/>
    <property type="evidence" value="ECO:0007669"/>
    <property type="project" value="TreeGrafter"/>
</dbReference>
<dbReference type="Proteomes" id="UP001153954">
    <property type="component" value="Unassembled WGS sequence"/>
</dbReference>
<keyword evidence="2" id="KW-0539">Nucleus</keyword>
<accession>A0AAU9TRH3</accession>
<dbReference type="GO" id="GO:0005634">
    <property type="term" value="C:nucleus"/>
    <property type="evidence" value="ECO:0007669"/>
    <property type="project" value="UniProtKB-SubCell"/>
</dbReference>
<keyword evidence="5" id="KW-1185">Reference proteome</keyword>
<dbReference type="GO" id="GO:0010468">
    <property type="term" value="P:regulation of gene expression"/>
    <property type="evidence" value="ECO:0007669"/>
    <property type="project" value="TreeGrafter"/>
</dbReference>
<dbReference type="PROSITE" id="PS51184">
    <property type="entry name" value="JMJC"/>
    <property type="match status" value="1"/>
</dbReference>
<organism evidence="4 5">
    <name type="scientific">Euphydryas editha</name>
    <name type="common">Edith's checkerspot</name>
    <dbReference type="NCBI Taxonomy" id="104508"/>
    <lineage>
        <taxon>Eukaryota</taxon>
        <taxon>Metazoa</taxon>
        <taxon>Ecdysozoa</taxon>
        <taxon>Arthropoda</taxon>
        <taxon>Hexapoda</taxon>
        <taxon>Insecta</taxon>
        <taxon>Pterygota</taxon>
        <taxon>Neoptera</taxon>
        <taxon>Endopterygota</taxon>
        <taxon>Lepidoptera</taxon>
        <taxon>Glossata</taxon>
        <taxon>Ditrysia</taxon>
        <taxon>Papilionoidea</taxon>
        <taxon>Nymphalidae</taxon>
        <taxon>Nymphalinae</taxon>
        <taxon>Euphydryas</taxon>
    </lineage>
</organism>
<dbReference type="PANTHER" id="PTHR10694">
    <property type="entry name" value="LYSINE-SPECIFIC DEMETHYLASE"/>
    <property type="match status" value="1"/>
</dbReference>
<comment type="caution">
    <text evidence="4">The sequence shown here is derived from an EMBL/GenBank/DDBJ whole genome shotgun (WGS) entry which is preliminary data.</text>
</comment>
<sequence>MLSQNTGNVLRLLGPVLGVTVPTLHVGMIYSTSCWHRDPHGLPWIEYMHTEPKKIWYGIPDPESSKFRRAVENLCPTACQNKSIWLTSDIAMIPPILLLERNVCVTSGSKSRGIYNCIP</sequence>
<gene>
    <name evidence="4" type="ORF">EEDITHA_LOCUS4643</name>
</gene>
<dbReference type="GO" id="GO:0006338">
    <property type="term" value="P:chromatin remodeling"/>
    <property type="evidence" value="ECO:0007669"/>
    <property type="project" value="TreeGrafter"/>
</dbReference>
<comment type="subcellular location">
    <subcellularLocation>
        <location evidence="1">Nucleus</location>
    </subcellularLocation>
</comment>
<evidence type="ECO:0000259" key="3">
    <source>
        <dbReference type="PROSITE" id="PS51184"/>
    </source>
</evidence>
<dbReference type="EMBL" id="CAKOGL010000007">
    <property type="protein sequence ID" value="CAH2088488.1"/>
    <property type="molecule type" value="Genomic_DNA"/>
</dbReference>
<dbReference type="Pfam" id="PF02373">
    <property type="entry name" value="JmjC"/>
    <property type="match status" value="1"/>
</dbReference>
<dbReference type="AlphaFoldDB" id="A0AAU9TRH3"/>
<dbReference type="PANTHER" id="PTHR10694:SF113">
    <property type="entry name" value="PROTEIN JUMONJI"/>
    <property type="match status" value="1"/>
</dbReference>
<dbReference type="InterPro" id="IPR003347">
    <property type="entry name" value="JmjC_dom"/>
</dbReference>
<evidence type="ECO:0000313" key="5">
    <source>
        <dbReference type="Proteomes" id="UP001153954"/>
    </source>
</evidence>